<sequence>MKKMILNSIIVLFVFLFTACSQKVNYKASSDSNNYKVSKKYCVKSKIFSDYSKKQINSFLLKEAREDVLFEFLDENIISQNNSYEEFLSNKEVKIDKKTDYFTDDYKDYCIEFDATVANPVFFFNDVNLEEYSRQNSTI</sequence>
<proteinExistence type="predicted"/>
<dbReference type="Proteomes" id="UP000224740">
    <property type="component" value="Unassembled WGS sequence"/>
</dbReference>
<gene>
    <name evidence="1" type="ORF">AMRN_1609</name>
    <name evidence="2" type="ORF">CPH92_07875</name>
</gene>
<dbReference type="RefSeq" id="WP_099311189.1">
    <property type="nucleotide sequence ID" value="NZ_CP032101.1"/>
</dbReference>
<reference evidence="2" key="2">
    <citation type="submission" date="2017-09" db="EMBL/GenBank/DDBJ databases">
        <authorList>
            <person name="Perez-Cataluna A."/>
            <person name="Figueras M.J."/>
            <person name="Salas-Masso N."/>
        </authorList>
    </citation>
    <scope>NUCLEOTIDE SEQUENCE</scope>
    <source>
        <strain evidence="2">CECT 7727</strain>
    </source>
</reference>
<evidence type="ECO:0000313" key="4">
    <source>
        <dbReference type="Proteomes" id="UP000264693"/>
    </source>
</evidence>
<reference evidence="3" key="1">
    <citation type="submission" date="2017-09" db="EMBL/GenBank/DDBJ databases">
        <title>Arcobacter canalis sp. nov., a new species isolated from a water canal contaminated with urban sewage.</title>
        <authorList>
            <person name="Perez-Cataluna A."/>
            <person name="Salas-Masso N."/>
            <person name="Figueras M.J."/>
        </authorList>
    </citation>
    <scope>NUCLEOTIDE SEQUENCE [LARGE SCALE GENOMIC DNA]</scope>
    <source>
        <strain evidence="3">CECT 7727</strain>
    </source>
</reference>
<evidence type="ECO:0000313" key="3">
    <source>
        <dbReference type="Proteomes" id="UP000224740"/>
    </source>
</evidence>
<evidence type="ECO:0008006" key="5">
    <source>
        <dbReference type="Google" id="ProtNLM"/>
    </source>
</evidence>
<dbReference type="Proteomes" id="UP000264693">
    <property type="component" value="Chromosome"/>
</dbReference>
<protein>
    <recommendedName>
        <fullName evidence="5">Lipoprotein</fullName>
    </recommendedName>
</protein>
<name>A0A347TL64_9BACT</name>
<dbReference type="PROSITE" id="PS51257">
    <property type="entry name" value="PROKAR_LIPOPROTEIN"/>
    <property type="match status" value="1"/>
</dbReference>
<dbReference type="EMBL" id="CP032101">
    <property type="protein sequence ID" value="AXX87342.1"/>
    <property type="molecule type" value="Genomic_DNA"/>
</dbReference>
<organism evidence="1 4">
    <name type="scientific">Malaciobacter marinus</name>
    <dbReference type="NCBI Taxonomy" id="505249"/>
    <lineage>
        <taxon>Bacteria</taxon>
        <taxon>Pseudomonadati</taxon>
        <taxon>Campylobacterota</taxon>
        <taxon>Epsilonproteobacteria</taxon>
        <taxon>Campylobacterales</taxon>
        <taxon>Arcobacteraceae</taxon>
        <taxon>Malaciobacter</taxon>
    </lineage>
</organism>
<dbReference type="AlphaFoldDB" id="A0A347TL64"/>
<keyword evidence="3" id="KW-1185">Reference proteome</keyword>
<dbReference type="EMBL" id="NXAO01000033">
    <property type="protein sequence ID" value="PHO15212.1"/>
    <property type="molecule type" value="Genomic_DNA"/>
</dbReference>
<accession>A0A347TL64</accession>
<reference evidence="1 4" key="3">
    <citation type="submission" date="2018-08" db="EMBL/GenBank/DDBJ databases">
        <title>Complete genome of the Arcobacter marinus type strain JCM 15502.</title>
        <authorList>
            <person name="Miller W.G."/>
            <person name="Yee E."/>
            <person name="Huynh S."/>
            <person name="Parker C.T."/>
        </authorList>
    </citation>
    <scope>NUCLEOTIDE SEQUENCE [LARGE SCALE GENOMIC DNA]</scope>
    <source>
        <strain evidence="1 4">JCM 15502</strain>
    </source>
</reference>
<evidence type="ECO:0000313" key="2">
    <source>
        <dbReference type="EMBL" id="PHO15212.1"/>
    </source>
</evidence>
<evidence type="ECO:0000313" key="1">
    <source>
        <dbReference type="EMBL" id="AXX87342.1"/>
    </source>
</evidence>
<dbReference type="KEGG" id="amar:AMRN_1609"/>